<dbReference type="EMBL" id="JAHYBX010000006">
    <property type="protein sequence ID" value="MCA1857209.1"/>
    <property type="molecule type" value="Genomic_DNA"/>
</dbReference>
<dbReference type="PANTHER" id="PTHR13833:SF71">
    <property type="entry name" value="NHL DOMAIN-CONTAINING PROTEIN"/>
    <property type="match status" value="1"/>
</dbReference>
<evidence type="ECO:0000259" key="3">
    <source>
        <dbReference type="Pfam" id="PF25021"/>
    </source>
</evidence>
<dbReference type="InterPro" id="IPR056822">
    <property type="entry name" value="TEN_NHL"/>
</dbReference>
<feature type="repeat" description="NHL" evidence="2">
    <location>
        <begin position="72"/>
        <end position="102"/>
    </location>
</feature>
<dbReference type="Proteomes" id="UP001198602">
    <property type="component" value="Unassembled WGS sequence"/>
</dbReference>
<feature type="domain" description="Teneurin NHL" evidence="3">
    <location>
        <begin position="68"/>
        <end position="198"/>
    </location>
</feature>
<evidence type="ECO:0000313" key="5">
    <source>
        <dbReference type="Proteomes" id="UP001198602"/>
    </source>
</evidence>
<keyword evidence="5" id="KW-1185">Reference proteome</keyword>
<evidence type="ECO:0000256" key="1">
    <source>
        <dbReference type="ARBA" id="ARBA00022737"/>
    </source>
</evidence>
<dbReference type="InterPro" id="IPR001258">
    <property type="entry name" value="NHL_repeat"/>
</dbReference>
<keyword evidence="1" id="KW-0677">Repeat</keyword>
<dbReference type="PANTHER" id="PTHR13833">
    <property type="match status" value="1"/>
</dbReference>
<name>A0ABS7YFC0_9BURK</name>
<reference evidence="4 5" key="1">
    <citation type="submission" date="2021-07" db="EMBL/GenBank/DDBJ databases">
        <title>Characterization of Violacein-producing bacteria and related species.</title>
        <authorList>
            <person name="Wilson H.S."/>
            <person name="De Leon M.E."/>
        </authorList>
    </citation>
    <scope>NUCLEOTIDE SEQUENCE [LARGE SCALE GENOMIC DNA]</scope>
    <source>
        <strain evidence="4 5">HSC-2F05</strain>
    </source>
</reference>
<comment type="caution">
    <text evidence="4">The sequence shown here is derived from an EMBL/GenBank/DDBJ whole genome shotgun (WGS) entry which is preliminary data.</text>
</comment>
<dbReference type="PROSITE" id="PS51125">
    <property type="entry name" value="NHL"/>
    <property type="match status" value="1"/>
</dbReference>
<dbReference type="Gene3D" id="2.120.10.30">
    <property type="entry name" value="TolB, C-terminal domain"/>
    <property type="match status" value="2"/>
</dbReference>
<dbReference type="Pfam" id="PF25021">
    <property type="entry name" value="TEN_NHL"/>
    <property type="match status" value="1"/>
</dbReference>
<gene>
    <name evidence="4" type="ORF">LE190_14930</name>
</gene>
<dbReference type="RefSeq" id="WP_225239445.1">
    <property type="nucleotide sequence ID" value="NZ_JAHYBX010000006.1"/>
</dbReference>
<dbReference type="InterPro" id="IPR011042">
    <property type="entry name" value="6-blade_b-propeller_TolB-like"/>
</dbReference>
<accession>A0ABS7YFC0</accession>
<dbReference type="SUPFAM" id="SSF101898">
    <property type="entry name" value="NHL repeat"/>
    <property type="match status" value="1"/>
</dbReference>
<sequence>MNTWDVAGGARQRLKLLGASVLMVLLAACGDHPPRDKDDDDDDRPPVQALSIVAGSATETGSVDATGAAARFNNPSGIAIDAAGNLYVVDRGNRTIRKITPAGVVTTLAGSAGAGAGFADGTGASARFTDPVAIAIHPTNGSLYVTDQLRIRSVNSSSGQVGTATTMAVGNNVDGRSMDAVYPGAIAVDPQGNLFMTNSYSTRYQSGSTTGIMEGVYTMDNLFGPRSLEPRGIALGPQSHVFVYDLNKTISRTGNVNLLARLAGTPNVTGSADGAAGAASFGSVVALAVDPQENAYAADNGNNLVRKISPQGVVSTVAGKRGSQVLTPGALPASLAGVRGIATDGKGVLYVTSGQAVVKIILP</sequence>
<organism evidence="4 5">
    <name type="scientific">Massilia hydrophila</name>
    <dbReference type="NCBI Taxonomy" id="3044279"/>
    <lineage>
        <taxon>Bacteria</taxon>
        <taxon>Pseudomonadati</taxon>
        <taxon>Pseudomonadota</taxon>
        <taxon>Betaproteobacteria</taxon>
        <taxon>Burkholderiales</taxon>
        <taxon>Oxalobacteraceae</taxon>
        <taxon>Telluria group</taxon>
        <taxon>Massilia</taxon>
    </lineage>
</organism>
<proteinExistence type="predicted"/>
<evidence type="ECO:0000313" key="4">
    <source>
        <dbReference type="EMBL" id="MCA1857209.1"/>
    </source>
</evidence>
<evidence type="ECO:0000256" key="2">
    <source>
        <dbReference type="PROSITE-ProRule" id="PRU00504"/>
    </source>
</evidence>
<protein>
    <recommendedName>
        <fullName evidence="3">Teneurin NHL domain-containing protein</fullName>
    </recommendedName>
</protein>